<keyword evidence="1" id="KW-0812">Transmembrane</keyword>
<feature type="transmembrane region" description="Helical" evidence="1">
    <location>
        <begin position="66"/>
        <end position="84"/>
    </location>
</feature>
<proteinExistence type="predicted"/>
<feature type="transmembrane region" description="Helical" evidence="1">
    <location>
        <begin position="6"/>
        <end position="27"/>
    </location>
</feature>
<feature type="transmembrane region" description="Helical" evidence="1">
    <location>
        <begin position="39"/>
        <end position="60"/>
    </location>
</feature>
<sequence length="158" mass="17329">MTKYHIIGGVLGGSYFVSCGGLLIRYYSDEINVESSGSLTIAFCIASLVASFCFSLSSLLNKDNKFLSATFYAGFLGFMLSVLMGLMNFMTHCRATSCFQIETPLYVLVILFLTLVGFSLVGLIIYIPCLFFGCRYCPIKESTIAPQILDDLNAHGMV</sequence>
<feature type="transmembrane region" description="Helical" evidence="1">
    <location>
        <begin position="105"/>
        <end position="127"/>
    </location>
</feature>
<evidence type="ECO:0000313" key="2">
    <source>
        <dbReference type="EMBL" id="AYV84423.1"/>
    </source>
</evidence>
<accession>A0A3G5AEW0</accession>
<protein>
    <submittedName>
        <fullName evidence="2">Uncharacterized protein</fullName>
    </submittedName>
</protein>
<dbReference type="EMBL" id="MK072407">
    <property type="protein sequence ID" value="AYV84423.1"/>
    <property type="molecule type" value="Genomic_DNA"/>
</dbReference>
<organism evidence="2">
    <name type="scientific">Hyperionvirus sp</name>
    <dbReference type="NCBI Taxonomy" id="2487770"/>
    <lineage>
        <taxon>Viruses</taxon>
        <taxon>Varidnaviria</taxon>
        <taxon>Bamfordvirae</taxon>
        <taxon>Nucleocytoviricota</taxon>
        <taxon>Megaviricetes</taxon>
        <taxon>Imitervirales</taxon>
        <taxon>Mimiviridae</taxon>
        <taxon>Klosneuvirinae</taxon>
    </lineage>
</organism>
<name>A0A3G5AEW0_9VIRU</name>
<gene>
    <name evidence="2" type="ORF">Hyperionvirus25_9</name>
</gene>
<keyword evidence="1" id="KW-0472">Membrane</keyword>
<reference evidence="2" key="1">
    <citation type="submission" date="2018-10" db="EMBL/GenBank/DDBJ databases">
        <title>Hidden diversity of soil giant viruses.</title>
        <authorList>
            <person name="Schulz F."/>
            <person name="Alteio L."/>
            <person name="Goudeau D."/>
            <person name="Ryan E.M."/>
            <person name="Malmstrom R.R."/>
            <person name="Blanchard J."/>
            <person name="Woyke T."/>
        </authorList>
    </citation>
    <scope>NUCLEOTIDE SEQUENCE</scope>
    <source>
        <strain evidence="2">HYV1</strain>
    </source>
</reference>
<keyword evidence="1" id="KW-1133">Transmembrane helix</keyword>
<evidence type="ECO:0000256" key="1">
    <source>
        <dbReference type="SAM" id="Phobius"/>
    </source>
</evidence>